<reference evidence="1" key="1">
    <citation type="journal article" date="2010" name="BMC Genomics">
        <title>An insight into the sialome of Glossina morsitans morsitans.</title>
        <authorList>
            <person name="Alves-Silva J."/>
            <person name="Ribeiro J.M."/>
            <person name="Van Den Abbeele J."/>
            <person name="Attardo G."/>
            <person name="Hao Z."/>
            <person name="Haines L.R."/>
            <person name="Soares M.B."/>
            <person name="Berriman M."/>
            <person name="Aksoy S."/>
            <person name="Lehane M.J."/>
        </authorList>
    </citation>
    <scope>NUCLEOTIDE SEQUENCE</scope>
    <source>
        <tissue evidence="1">Salivary gland</tissue>
    </source>
</reference>
<dbReference type="EMBL" id="EZ424363">
    <property type="protein sequence ID" value="ADD20639.1"/>
    <property type="molecule type" value="mRNA"/>
</dbReference>
<protein>
    <submittedName>
        <fullName evidence="1">Hypothetical secreted peptide</fullName>
    </submittedName>
</protein>
<reference evidence="1" key="2">
    <citation type="submission" date="2010-01" db="EMBL/GenBank/DDBJ databases">
        <authorList>
            <consortium name="International Glossina Genome Initiative"/>
            <person name="da Silva J."/>
            <person name="Ribeiro J.M.C."/>
            <person name="Abbeele J.V."/>
            <person name="Attardo G."/>
            <person name="Hao Z."/>
            <person name="Haines L.R."/>
            <person name="Soares M.B."/>
            <person name="Berriman M."/>
            <person name="Aksoy S."/>
            <person name="Lehane M.J."/>
        </authorList>
    </citation>
    <scope>NUCLEOTIDE SEQUENCE</scope>
    <source>
        <tissue evidence="1">Salivary gland</tissue>
    </source>
</reference>
<sequence>MTYVICMWMYVAPSTFSEKPTFYYTNTIQNYFLNPFKNICPSVCLLDTRSCISAYNLRSLQYFEEIW</sequence>
<accession>D3TSG1</accession>
<organism evidence="1">
    <name type="scientific">Glossina morsitans morsitans</name>
    <name type="common">Savannah tsetse fly</name>
    <dbReference type="NCBI Taxonomy" id="37546"/>
    <lineage>
        <taxon>Eukaryota</taxon>
        <taxon>Metazoa</taxon>
        <taxon>Ecdysozoa</taxon>
        <taxon>Arthropoda</taxon>
        <taxon>Hexapoda</taxon>
        <taxon>Insecta</taxon>
        <taxon>Pterygota</taxon>
        <taxon>Neoptera</taxon>
        <taxon>Endopterygota</taxon>
        <taxon>Diptera</taxon>
        <taxon>Brachycera</taxon>
        <taxon>Muscomorpha</taxon>
        <taxon>Hippoboscoidea</taxon>
        <taxon>Glossinidae</taxon>
        <taxon>Glossina</taxon>
    </lineage>
</organism>
<name>D3TSG1_GLOMM</name>
<evidence type="ECO:0000313" key="1">
    <source>
        <dbReference type="EMBL" id="ADD20639.1"/>
    </source>
</evidence>
<proteinExistence type="evidence at transcript level"/>
<dbReference type="AlphaFoldDB" id="D3TSG1"/>